<proteinExistence type="predicted"/>
<protein>
    <submittedName>
        <fullName evidence="1">Uncharacterized protein</fullName>
    </submittedName>
</protein>
<reference evidence="1" key="1">
    <citation type="submission" date="2015-11" db="EMBL/GenBank/DDBJ databases">
        <title>De novo transcriptome assembly of four potential Pierce s Disease insect vectors from Arizona vineyards.</title>
        <authorList>
            <person name="Tassone E.E."/>
        </authorList>
    </citation>
    <scope>NUCLEOTIDE SEQUENCE</scope>
</reference>
<evidence type="ECO:0000313" key="1">
    <source>
        <dbReference type="EMBL" id="JAS65074.1"/>
    </source>
</evidence>
<gene>
    <name evidence="1" type="ORF">g.43949</name>
</gene>
<sequence length="147" mass="17112">QLLGTTYDNIMDEWVQMINKILVKNKKLSVKGLTDKKIKVSKSNSLAFLEEMFQKCFDEVLTIRTVLEKKLRDEFRIPENVLLKDDQIQGEQSKEIVDDNEIESLIAKLAETKASVSAYQQMTEQLNGVKKQQKNTMKKISERQFRL</sequence>
<dbReference type="EMBL" id="GECZ01004695">
    <property type="protein sequence ID" value="JAS65074.1"/>
    <property type="molecule type" value="Transcribed_RNA"/>
</dbReference>
<name>A0A1B6GRL5_9HEMI</name>
<organism evidence="1">
    <name type="scientific">Cuerna arida</name>
    <dbReference type="NCBI Taxonomy" id="1464854"/>
    <lineage>
        <taxon>Eukaryota</taxon>
        <taxon>Metazoa</taxon>
        <taxon>Ecdysozoa</taxon>
        <taxon>Arthropoda</taxon>
        <taxon>Hexapoda</taxon>
        <taxon>Insecta</taxon>
        <taxon>Pterygota</taxon>
        <taxon>Neoptera</taxon>
        <taxon>Paraneoptera</taxon>
        <taxon>Hemiptera</taxon>
        <taxon>Auchenorrhyncha</taxon>
        <taxon>Membracoidea</taxon>
        <taxon>Cicadellidae</taxon>
        <taxon>Cicadellinae</taxon>
        <taxon>Proconiini</taxon>
        <taxon>Cuerna</taxon>
    </lineage>
</organism>
<feature type="non-terminal residue" evidence="1">
    <location>
        <position position="1"/>
    </location>
</feature>
<dbReference type="AlphaFoldDB" id="A0A1B6GRL5"/>
<feature type="non-terminal residue" evidence="1">
    <location>
        <position position="147"/>
    </location>
</feature>
<accession>A0A1B6GRL5</accession>